<evidence type="ECO:0000313" key="2">
    <source>
        <dbReference type="EMBL" id="GFH26640.1"/>
    </source>
</evidence>
<gene>
    <name evidence="2" type="ORF">HaLaN_24818</name>
</gene>
<dbReference type="Proteomes" id="UP000485058">
    <property type="component" value="Unassembled WGS sequence"/>
</dbReference>
<dbReference type="AlphaFoldDB" id="A0A699ZZ97"/>
<protein>
    <submittedName>
        <fullName evidence="2">Uncharacterized protein</fullName>
    </submittedName>
</protein>
<feature type="region of interest" description="Disordered" evidence="1">
    <location>
        <begin position="1"/>
        <end position="34"/>
    </location>
</feature>
<accession>A0A699ZZ97</accession>
<dbReference type="EMBL" id="BLLF01003188">
    <property type="protein sequence ID" value="GFH26640.1"/>
    <property type="molecule type" value="Genomic_DNA"/>
</dbReference>
<sequence>MPKLSSFVAAAAGKPSNSAAGPSPVPSAHCQQAEAQQQAVAQQQARLQTLAL</sequence>
<feature type="non-terminal residue" evidence="2">
    <location>
        <position position="1"/>
    </location>
</feature>
<feature type="compositionally biased region" description="Low complexity" evidence="1">
    <location>
        <begin position="9"/>
        <end position="22"/>
    </location>
</feature>
<keyword evidence="3" id="KW-1185">Reference proteome</keyword>
<name>A0A699ZZ97_HAELA</name>
<evidence type="ECO:0000313" key="3">
    <source>
        <dbReference type="Proteomes" id="UP000485058"/>
    </source>
</evidence>
<proteinExistence type="predicted"/>
<reference evidence="2 3" key="1">
    <citation type="submission" date="2020-02" db="EMBL/GenBank/DDBJ databases">
        <title>Draft genome sequence of Haematococcus lacustris strain NIES-144.</title>
        <authorList>
            <person name="Morimoto D."/>
            <person name="Nakagawa S."/>
            <person name="Yoshida T."/>
            <person name="Sawayama S."/>
        </authorList>
    </citation>
    <scope>NUCLEOTIDE SEQUENCE [LARGE SCALE GENOMIC DNA]</scope>
    <source>
        <strain evidence="2 3">NIES-144</strain>
    </source>
</reference>
<organism evidence="2 3">
    <name type="scientific">Haematococcus lacustris</name>
    <name type="common">Green alga</name>
    <name type="synonym">Haematococcus pluvialis</name>
    <dbReference type="NCBI Taxonomy" id="44745"/>
    <lineage>
        <taxon>Eukaryota</taxon>
        <taxon>Viridiplantae</taxon>
        <taxon>Chlorophyta</taxon>
        <taxon>core chlorophytes</taxon>
        <taxon>Chlorophyceae</taxon>
        <taxon>CS clade</taxon>
        <taxon>Chlamydomonadales</taxon>
        <taxon>Haematococcaceae</taxon>
        <taxon>Haematococcus</taxon>
    </lineage>
</organism>
<comment type="caution">
    <text evidence="2">The sequence shown here is derived from an EMBL/GenBank/DDBJ whole genome shotgun (WGS) entry which is preliminary data.</text>
</comment>
<evidence type="ECO:0000256" key="1">
    <source>
        <dbReference type="SAM" id="MobiDB-lite"/>
    </source>
</evidence>